<feature type="transmembrane region" description="Helical" evidence="2">
    <location>
        <begin position="291"/>
        <end position="314"/>
    </location>
</feature>
<keyword evidence="2" id="KW-1133">Transmembrane helix</keyword>
<evidence type="ECO:0000313" key="3">
    <source>
        <dbReference type="EMBL" id="KAB5590361.1"/>
    </source>
</evidence>
<keyword evidence="4" id="KW-1185">Reference proteome</keyword>
<dbReference type="Proteomes" id="UP000383932">
    <property type="component" value="Unassembled WGS sequence"/>
</dbReference>
<evidence type="ECO:0000313" key="4">
    <source>
        <dbReference type="Proteomes" id="UP000383932"/>
    </source>
</evidence>
<dbReference type="EMBL" id="SSOP01000175">
    <property type="protein sequence ID" value="KAB5590361.1"/>
    <property type="molecule type" value="Genomic_DNA"/>
</dbReference>
<sequence>MASASRPSQPHSHSTMTLPHPRLPARTTTIDHEGWVRLQQQRQEPAIESSLVVGYVACPPPPKLSPPSVLSAHSSWQTDIVTFGSQTARDPLLRRAHVTEIQNRKSRKLPHLQEYLLVLFSAGQREFVARVDLACRSWFRGDVKRPEVGVPFSGLGQVSRHQVTVYRVEGGATPWFDDDGSRGSELIAALSTWSSLGASGMTLVSHHLSTARETSSGGPKLSDVCRLIEAVVLESPSHYFKTASSHITCRSTLLTVHTCFPHDFACSVGEERRLVSVSTLEEPAWSNLLRWYLPFTSVALVAYVIAVIAIHIWVGRMLASNGNTQRRMDGLEAAKKCMRDPAAPECLLLEATESVWKNALRLMLHLALDLPFPIGLLHTWLMSIEMQTNKLVKGISARFLNEQWDSSDETTVRTWLGTFSRPWFNFVVGSFLGCFVGLVLFLGILLGHGVIVLLLFVFCIVLWVNYMLPSLDEGEPTSEQPDDGLPLVDCESPVVRISESESGAPPGAGPSSSRHS</sequence>
<reference evidence="3 4" key="1">
    <citation type="journal article" date="2019" name="Fungal Biol. Biotechnol.">
        <title>Draft genome sequence of fastidious pathogen Ceratobasidium theobromae, which causes vascular-streak dieback in Theobroma cacao.</title>
        <authorList>
            <person name="Ali S.S."/>
            <person name="Asman A."/>
            <person name="Shao J."/>
            <person name="Firmansyah A.P."/>
            <person name="Susilo A.W."/>
            <person name="Rosmana A."/>
            <person name="McMahon P."/>
            <person name="Junaid M."/>
            <person name="Guest D."/>
            <person name="Kheng T.Y."/>
            <person name="Meinhardt L.W."/>
            <person name="Bailey B.A."/>
        </authorList>
    </citation>
    <scope>NUCLEOTIDE SEQUENCE [LARGE SCALE GENOMIC DNA]</scope>
    <source>
        <strain evidence="3 4">CT2</strain>
    </source>
</reference>
<proteinExistence type="predicted"/>
<protein>
    <submittedName>
        <fullName evidence="3">Transmembrane protein</fullName>
    </submittedName>
</protein>
<feature type="region of interest" description="Disordered" evidence="1">
    <location>
        <begin position="1"/>
        <end position="24"/>
    </location>
</feature>
<dbReference type="AlphaFoldDB" id="A0A5N5QFW9"/>
<accession>A0A5N5QFW9</accession>
<organism evidence="3 4">
    <name type="scientific">Ceratobasidium theobromae</name>
    <dbReference type="NCBI Taxonomy" id="1582974"/>
    <lineage>
        <taxon>Eukaryota</taxon>
        <taxon>Fungi</taxon>
        <taxon>Dikarya</taxon>
        <taxon>Basidiomycota</taxon>
        <taxon>Agaricomycotina</taxon>
        <taxon>Agaricomycetes</taxon>
        <taxon>Cantharellales</taxon>
        <taxon>Ceratobasidiaceae</taxon>
        <taxon>Ceratobasidium</taxon>
    </lineage>
</organism>
<name>A0A5N5QFW9_9AGAM</name>
<keyword evidence="2" id="KW-0472">Membrane</keyword>
<evidence type="ECO:0000256" key="2">
    <source>
        <dbReference type="SAM" id="Phobius"/>
    </source>
</evidence>
<feature type="transmembrane region" description="Helical" evidence="2">
    <location>
        <begin position="450"/>
        <end position="468"/>
    </location>
</feature>
<gene>
    <name evidence="3" type="ORF">CTheo_6192</name>
</gene>
<comment type="caution">
    <text evidence="3">The sequence shown here is derived from an EMBL/GenBank/DDBJ whole genome shotgun (WGS) entry which is preliminary data.</text>
</comment>
<dbReference type="OrthoDB" id="3180041at2759"/>
<keyword evidence="2 3" id="KW-0812">Transmembrane</keyword>
<feature type="transmembrane region" description="Helical" evidence="2">
    <location>
        <begin position="423"/>
        <end position="444"/>
    </location>
</feature>
<evidence type="ECO:0000256" key="1">
    <source>
        <dbReference type="SAM" id="MobiDB-lite"/>
    </source>
</evidence>
<feature type="compositionally biased region" description="Polar residues" evidence="1">
    <location>
        <begin position="1"/>
        <end position="17"/>
    </location>
</feature>